<dbReference type="PROSITE" id="PS50042">
    <property type="entry name" value="CNMP_BINDING_3"/>
    <property type="match status" value="1"/>
</dbReference>
<keyword evidence="3" id="KW-1185">Reference proteome</keyword>
<dbReference type="Proteomes" id="UP000198901">
    <property type="component" value="Unassembled WGS sequence"/>
</dbReference>
<dbReference type="CDD" id="cd00038">
    <property type="entry name" value="CAP_ED"/>
    <property type="match status" value="1"/>
</dbReference>
<dbReference type="Pfam" id="PF00027">
    <property type="entry name" value="cNMP_binding"/>
    <property type="match status" value="1"/>
</dbReference>
<dbReference type="SUPFAM" id="SSF51206">
    <property type="entry name" value="cAMP-binding domain-like"/>
    <property type="match status" value="1"/>
</dbReference>
<protein>
    <submittedName>
        <fullName evidence="2">cAMP-binding domain of CRP or a regulatory subunit of cAMP-dependent protein kinases</fullName>
    </submittedName>
</protein>
<dbReference type="InterPro" id="IPR000595">
    <property type="entry name" value="cNMP-bd_dom"/>
</dbReference>
<dbReference type="EMBL" id="FNGS01000007">
    <property type="protein sequence ID" value="SDM59794.1"/>
    <property type="molecule type" value="Genomic_DNA"/>
</dbReference>
<dbReference type="InterPro" id="IPR018490">
    <property type="entry name" value="cNMP-bd_dom_sf"/>
</dbReference>
<dbReference type="AlphaFoldDB" id="A0A1G9UJ25"/>
<organism evidence="2 3">
    <name type="scientific">Siphonobacter aquaeclarae</name>
    <dbReference type="NCBI Taxonomy" id="563176"/>
    <lineage>
        <taxon>Bacteria</taxon>
        <taxon>Pseudomonadati</taxon>
        <taxon>Bacteroidota</taxon>
        <taxon>Cytophagia</taxon>
        <taxon>Cytophagales</taxon>
        <taxon>Cytophagaceae</taxon>
        <taxon>Siphonobacter</taxon>
    </lineage>
</organism>
<dbReference type="STRING" id="563176.SAMN04488090_3835"/>
<gene>
    <name evidence="2" type="ORF">SAMN04488090_3835</name>
</gene>
<feature type="domain" description="Cyclic nucleotide-binding" evidence="1">
    <location>
        <begin position="14"/>
        <end position="117"/>
    </location>
</feature>
<dbReference type="RefSeq" id="WP_093205943.1">
    <property type="nucleotide sequence ID" value="NZ_FNGS01000007.1"/>
</dbReference>
<reference evidence="2 3" key="1">
    <citation type="submission" date="2016-10" db="EMBL/GenBank/DDBJ databases">
        <authorList>
            <person name="de Groot N.N."/>
        </authorList>
    </citation>
    <scope>NUCLEOTIDE SEQUENCE [LARGE SCALE GENOMIC DNA]</scope>
    <source>
        <strain evidence="2 3">DSM 21668</strain>
    </source>
</reference>
<dbReference type="Gene3D" id="2.60.120.10">
    <property type="entry name" value="Jelly Rolls"/>
    <property type="match status" value="1"/>
</dbReference>
<evidence type="ECO:0000313" key="2">
    <source>
        <dbReference type="EMBL" id="SDM59794.1"/>
    </source>
</evidence>
<sequence>MIVIPVAMREAFDRVSLLTKEDWLFLSTHFEEKPIRKRDLILAAGQPEEHVYFVFKGLVRMFVEREGRDICLDFAFENQVFCSFISYFTEKPSEVSLQALTPTLLFRIHRKAIQEWIDQSRSAERFVRLLTEQFYLNKLRKEMKMLTMNAEKNYEQILTEDPNIVRHIPIKDLASYLGIHPDSLSRIRRKVTTF</sequence>
<keyword evidence="2" id="KW-0418">Kinase</keyword>
<evidence type="ECO:0000259" key="1">
    <source>
        <dbReference type="PROSITE" id="PS50042"/>
    </source>
</evidence>
<dbReference type="OrthoDB" id="663011at2"/>
<accession>A0A1G9UJ25</accession>
<dbReference type="GO" id="GO:0016301">
    <property type="term" value="F:kinase activity"/>
    <property type="evidence" value="ECO:0007669"/>
    <property type="project" value="UniProtKB-KW"/>
</dbReference>
<evidence type="ECO:0000313" key="3">
    <source>
        <dbReference type="Proteomes" id="UP000198901"/>
    </source>
</evidence>
<keyword evidence="2" id="KW-0808">Transferase</keyword>
<dbReference type="InterPro" id="IPR014710">
    <property type="entry name" value="RmlC-like_jellyroll"/>
</dbReference>
<proteinExistence type="predicted"/>
<name>A0A1G9UJ25_9BACT</name>